<reference evidence="5" key="1">
    <citation type="submission" date="2021-04" db="EMBL/GenBank/DDBJ databases">
        <title>Isolation and polyphasic classification of algal microorganism.</title>
        <authorList>
            <person name="Wang S."/>
        </authorList>
    </citation>
    <scope>NUCLEOTIDE SEQUENCE</scope>
    <source>
        <strain evidence="5">720a</strain>
    </source>
</reference>
<dbReference type="Proteomes" id="UP000675284">
    <property type="component" value="Unassembled WGS sequence"/>
</dbReference>
<keyword evidence="6" id="KW-1185">Reference proteome</keyword>
<dbReference type="Gene3D" id="2.40.100.10">
    <property type="entry name" value="Cyclophilin-like"/>
    <property type="match status" value="1"/>
</dbReference>
<dbReference type="RefSeq" id="WP_026679931.1">
    <property type="nucleotide sequence ID" value="NZ_BAAACY010000109.1"/>
</dbReference>
<evidence type="ECO:0000313" key="6">
    <source>
        <dbReference type="Proteomes" id="UP000675284"/>
    </source>
</evidence>
<dbReference type="GO" id="GO:0005524">
    <property type="term" value="F:ATP binding"/>
    <property type="evidence" value="ECO:0007669"/>
    <property type="project" value="UniProtKB-KW"/>
</dbReference>
<keyword evidence="2 5" id="KW-0378">Hydrolase</keyword>
<dbReference type="EMBL" id="JAGSOT010000041">
    <property type="protein sequence ID" value="MBR7797039.1"/>
    <property type="molecule type" value="Genomic_DNA"/>
</dbReference>
<dbReference type="PANTHER" id="PTHR34698">
    <property type="entry name" value="5-OXOPROLINASE SUBUNIT B"/>
    <property type="match status" value="1"/>
</dbReference>
<comment type="caution">
    <text evidence="5">The sequence shown here is derived from an EMBL/GenBank/DDBJ whole genome shotgun (WGS) entry which is preliminary data.</text>
</comment>
<dbReference type="SMART" id="SM00796">
    <property type="entry name" value="AHS1"/>
    <property type="match status" value="1"/>
</dbReference>
<evidence type="ECO:0000256" key="3">
    <source>
        <dbReference type="ARBA" id="ARBA00022840"/>
    </source>
</evidence>
<dbReference type="InterPro" id="IPR003833">
    <property type="entry name" value="CT_C_D"/>
</dbReference>
<dbReference type="SUPFAM" id="SSF50891">
    <property type="entry name" value="Cyclophilin-like"/>
    <property type="match status" value="1"/>
</dbReference>
<proteinExistence type="predicted"/>
<evidence type="ECO:0000256" key="2">
    <source>
        <dbReference type="ARBA" id="ARBA00022801"/>
    </source>
</evidence>
<sequence length="242" mass="27720">MEYSFKAVGDNALKLLLGGEVSERMNKTIRSICKKLSVASILGVVEWVPAYNSITIYYQPICISFQRLKQKVNQLINEPIEHDDVTVRIFHVPVVYGDKYGPDLQRVANFNHLSIEKVKFYHQQPEYLIYMLGFLPGFPYLGGLHDQLVTPRLDIPRPYVEAGSVGIASRQTGIYPVQSPGGWNIIGKTPVKLFHPDFQQNAFLFEAGDRIKFFSISHQEYDDIVEKMKQGSYEVFSKEVRR</sequence>
<dbReference type="Pfam" id="PF02682">
    <property type="entry name" value="CT_C_D"/>
    <property type="match status" value="1"/>
</dbReference>
<dbReference type="InterPro" id="IPR029000">
    <property type="entry name" value="Cyclophilin-like_dom_sf"/>
</dbReference>
<dbReference type="AlphaFoldDB" id="A0A941DXR2"/>
<gene>
    <name evidence="5" type="primary">pxpB</name>
    <name evidence="5" type="ORF">KCX74_13430</name>
</gene>
<organism evidence="5 6">
    <name type="scientific">Virgibacillus salarius</name>
    <dbReference type="NCBI Taxonomy" id="447199"/>
    <lineage>
        <taxon>Bacteria</taxon>
        <taxon>Bacillati</taxon>
        <taxon>Bacillota</taxon>
        <taxon>Bacilli</taxon>
        <taxon>Bacillales</taxon>
        <taxon>Bacillaceae</taxon>
        <taxon>Virgibacillus</taxon>
    </lineage>
</organism>
<dbReference type="PANTHER" id="PTHR34698:SF2">
    <property type="entry name" value="5-OXOPROLINASE SUBUNIT B"/>
    <property type="match status" value="1"/>
</dbReference>
<dbReference type="SUPFAM" id="SSF160467">
    <property type="entry name" value="PH0987 N-terminal domain-like"/>
    <property type="match status" value="1"/>
</dbReference>
<evidence type="ECO:0000256" key="1">
    <source>
        <dbReference type="ARBA" id="ARBA00022741"/>
    </source>
</evidence>
<feature type="domain" description="Carboxyltransferase" evidence="4">
    <location>
        <begin position="3"/>
        <end position="204"/>
    </location>
</feature>
<protein>
    <submittedName>
        <fullName evidence="5">5-oxoprolinase subunit PxpB</fullName>
        <ecNumber evidence="5">3.5.2.9</ecNumber>
    </submittedName>
</protein>
<dbReference type="GO" id="GO:0017168">
    <property type="term" value="F:5-oxoprolinase (ATP-hydrolyzing) activity"/>
    <property type="evidence" value="ECO:0007669"/>
    <property type="project" value="UniProtKB-EC"/>
</dbReference>
<dbReference type="NCBIfam" id="TIGR00370">
    <property type="entry name" value="5-oxoprolinase subunit PxpB"/>
    <property type="match status" value="1"/>
</dbReference>
<dbReference type="InterPro" id="IPR010016">
    <property type="entry name" value="PxpB"/>
</dbReference>
<accession>A0A941DXR2</accession>
<keyword evidence="3" id="KW-0067">ATP-binding</keyword>
<evidence type="ECO:0000259" key="4">
    <source>
        <dbReference type="SMART" id="SM00796"/>
    </source>
</evidence>
<evidence type="ECO:0000313" key="5">
    <source>
        <dbReference type="EMBL" id="MBR7797039.1"/>
    </source>
</evidence>
<dbReference type="EC" id="3.5.2.9" evidence="5"/>
<name>A0A941DXR2_9BACI</name>
<keyword evidence="1" id="KW-0547">Nucleotide-binding</keyword>
<dbReference type="Gene3D" id="3.30.1360.40">
    <property type="match status" value="1"/>
</dbReference>